<sequence length="96" mass="10987">MGDMMEMLELVKRLTGEFESRREQLRDFVLESLCSNLEKVQGVLNSTRNKFIDRNDALEAMVMALKEEIMATMMALSTIIEELEEELALCRAVVGK</sequence>
<name>A0A7J8QNQ6_GOSRA</name>
<comment type="caution">
    <text evidence="2">The sequence shown here is derived from an EMBL/GenBank/DDBJ whole genome shotgun (WGS) entry which is preliminary data.</text>
</comment>
<dbReference type="EMBL" id="JABEZZ010000013">
    <property type="protein sequence ID" value="MBA0602772.1"/>
    <property type="molecule type" value="Genomic_DNA"/>
</dbReference>
<gene>
    <name evidence="2" type="ORF">Gorai_002941</name>
</gene>
<evidence type="ECO:0000313" key="2">
    <source>
        <dbReference type="EMBL" id="MBA0602772.1"/>
    </source>
</evidence>
<proteinExistence type="predicted"/>
<evidence type="ECO:0000313" key="3">
    <source>
        <dbReference type="Proteomes" id="UP000593578"/>
    </source>
</evidence>
<feature type="coiled-coil region" evidence="1">
    <location>
        <begin position="48"/>
        <end position="86"/>
    </location>
</feature>
<protein>
    <submittedName>
        <fullName evidence="2">Uncharacterized protein</fullName>
    </submittedName>
</protein>
<accession>A0A7J8QNQ6</accession>
<reference evidence="2 3" key="1">
    <citation type="journal article" date="2019" name="Genome Biol. Evol.">
        <title>Insights into the evolution of the New World diploid cottons (Gossypium, subgenus Houzingenia) based on genome sequencing.</title>
        <authorList>
            <person name="Grover C.E."/>
            <person name="Arick M.A. 2nd"/>
            <person name="Thrash A."/>
            <person name="Conover J.L."/>
            <person name="Sanders W.S."/>
            <person name="Peterson D.G."/>
            <person name="Frelichowski J.E."/>
            <person name="Scheffler J.A."/>
            <person name="Scheffler B.E."/>
            <person name="Wendel J.F."/>
        </authorList>
    </citation>
    <scope>NUCLEOTIDE SEQUENCE [LARGE SCALE GENOMIC DNA]</scope>
    <source>
        <strain evidence="2">8</strain>
        <tissue evidence="2">Leaf</tissue>
    </source>
</reference>
<keyword evidence="1" id="KW-0175">Coiled coil</keyword>
<evidence type="ECO:0000256" key="1">
    <source>
        <dbReference type="SAM" id="Coils"/>
    </source>
</evidence>
<dbReference type="Proteomes" id="UP000593578">
    <property type="component" value="Unassembled WGS sequence"/>
</dbReference>
<organism evidence="2 3">
    <name type="scientific">Gossypium raimondii</name>
    <name type="common">Peruvian cotton</name>
    <name type="synonym">Gossypium klotzschianum subsp. raimondii</name>
    <dbReference type="NCBI Taxonomy" id="29730"/>
    <lineage>
        <taxon>Eukaryota</taxon>
        <taxon>Viridiplantae</taxon>
        <taxon>Streptophyta</taxon>
        <taxon>Embryophyta</taxon>
        <taxon>Tracheophyta</taxon>
        <taxon>Spermatophyta</taxon>
        <taxon>Magnoliopsida</taxon>
        <taxon>eudicotyledons</taxon>
        <taxon>Gunneridae</taxon>
        <taxon>Pentapetalae</taxon>
        <taxon>rosids</taxon>
        <taxon>malvids</taxon>
        <taxon>Malvales</taxon>
        <taxon>Malvaceae</taxon>
        <taxon>Malvoideae</taxon>
        <taxon>Gossypium</taxon>
    </lineage>
</organism>
<dbReference type="AlphaFoldDB" id="A0A7J8QNQ6"/>